<reference evidence="2" key="1">
    <citation type="submission" date="2020-02" db="EMBL/GenBank/DDBJ databases">
        <authorList>
            <person name="Meier V. D."/>
        </authorList>
    </citation>
    <scope>NUCLEOTIDE SEQUENCE</scope>
    <source>
        <strain evidence="2">AVDCRST_MAG57</strain>
    </source>
</reference>
<feature type="non-terminal residue" evidence="2">
    <location>
        <position position="1"/>
    </location>
</feature>
<gene>
    <name evidence="2" type="ORF">AVDCRST_MAG57-401</name>
</gene>
<evidence type="ECO:0000256" key="1">
    <source>
        <dbReference type="SAM" id="MobiDB-lite"/>
    </source>
</evidence>
<evidence type="ECO:0000313" key="2">
    <source>
        <dbReference type="EMBL" id="CAA9217858.1"/>
    </source>
</evidence>
<name>A0A6J4H9Y2_9ACTN</name>
<dbReference type="AlphaFoldDB" id="A0A6J4H9Y2"/>
<proteinExistence type="predicted"/>
<protein>
    <submittedName>
        <fullName evidence="2">Uncharacterized protein</fullName>
    </submittedName>
</protein>
<dbReference type="EMBL" id="CADCTI010000041">
    <property type="protein sequence ID" value="CAA9217858.1"/>
    <property type="molecule type" value="Genomic_DNA"/>
</dbReference>
<feature type="compositionally biased region" description="Low complexity" evidence="1">
    <location>
        <begin position="71"/>
        <end position="86"/>
    </location>
</feature>
<feature type="compositionally biased region" description="Low complexity" evidence="1">
    <location>
        <begin position="36"/>
        <end position="47"/>
    </location>
</feature>
<feature type="non-terminal residue" evidence="2">
    <location>
        <position position="120"/>
    </location>
</feature>
<accession>A0A6J4H9Y2</accession>
<organism evidence="2">
    <name type="scientific">uncultured Blastococcus sp</name>
    <dbReference type="NCBI Taxonomy" id="217144"/>
    <lineage>
        <taxon>Bacteria</taxon>
        <taxon>Bacillati</taxon>
        <taxon>Actinomycetota</taxon>
        <taxon>Actinomycetes</taxon>
        <taxon>Geodermatophilales</taxon>
        <taxon>Geodermatophilaceae</taxon>
        <taxon>Blastococcus</taxon>
        <taxon>environmental samples</taxon>
    </lineage>
</organism>
<sequence>GSRPAGLGSEALPGRGPGRSGDHAEPPPVRRRRQGALRAVRGGAQRDVPPPLRGRGPVRRRRLDHPGRGGRPVLGRGAAGALPLPRRVQRDGGRPGVPAGHGAADPGAERSGPAGHVRLV</sequence>
<feature type="region of interest" description="Disordered" evidence="1">
    <location>
        <begin position="1"/>
        <end position="120"/>
    </location>
</feature>